<evidence type="ECO:0000256" key="4">
    <source>
        <dbReference type="ARBA" id="ARBA00023125"/>
    </source>
</evidence>
<keyword evidence="6" id="KW-0539">Nucleus</keyword>
<dbReference type="PANTHER" id="PTHR47995:SF18">
    <property type="entry name" value="TRANSCRIPTION FACTOR MYB65"/>
    <property type="match status" value="1"/>
</dbReference>
<evidence type="ECO:0000256" key="5">
    <source>
        <dbReference type="ARBA" id="ARBA00023163"/>
    </source>
</evidence>
<comment type="caution">
    <text evidence="10">The sequence shown here is derived from an EMBL/GenBank/DDBJ whole genome shotgun (WGS) entry which is preliminary data.</text>
</comment>
<dbReference type="InterPro" id="IPR009057">
    <property type="entry name" value="Homeodomain-like_sf"/>
</dbReference>
<evidence type="ECO:0000259" key="8">
    <source>
        <dbReference type="PROSITE" id="PS50090"/>
    </source>
</evidence>
<evidence type="ECO:0000313" key="11">
    <source>
        <dbReference type="Proteomes" id="UP001318860"/>
    </source>
</evidence>
<feature type="domain" description="HTH myb-type" evidence="9">
    <location>
        <begin position="34"/>
        <end position="90"/>
    </location>
</feature>
<proteinExistence type="predicted"/>
<evidence type="ECO:0000256" key="1">
    <source>
        <dbReference type="ARBA" id="ARBA00004123"/>
    </source>
</evidence>
<dbReference type="PANTHER" id="PTHR47995">
    <property type="entry name" value="TRANSCRIPTION FACTOR MYB33-RELATED"/>
    <property type="match status" value="1"/>
</dbReference>
<dbReference type="CDD" id="cd00167">
    <property type="entry name" value="SANT"/>
    <property type="match status" value="2"/>
</dbReference>
<keyword evidence="5" id="KW-0804">Transcription</keyword>
<keyword evidence="11" id="KW-1185">Reference proteome</keyword>
<evidence type="ECO:0000256" key="3">
    <source>
        <dbReference type="ARBA" id="ARBA00023015"/>
    </source>
</evidence>
<gene>
    <name evidence="10" type="ORF">DH2020_023613</name>
</gene>
<dbReference type="SMART" id="SM00717">
    <property type="entry name" value="SANT"/>
    <property type="match status" value="2"/>
</dbReference>
<reference evidence="10 11" key="1">
    <citation type="journal article" date="2021" name="Comput. Struct. Biotechnol. J.">
        <title>De novo genome assembly of the potent medicinal plant Rehmannia glutinosa using nanopore technology.</title>
        <authorList>
            <person name="Ma L."/>
            <person name="Dong C."/>
            <person name="Song C."/>
            <person name="Wang X."/>
            <person name="Zheng X."/>
            <person name="Niu Y."/>
            <person name="Chen S."/>
            <person name="Feng W."/>
        </authorList>
    </citation>
    <scope>NUCLEOTIDE SEQUENCE [LARGE SCALE GENOMIC DNA]</scope>
    <source>
        <strain evidence="10">DH-2019</strain>
    </source>
</reference>
<evidence type="ECO:0000256" key="2">
    <source>
        <dbReference type="ARBA" id="ARBA00022737"/>
    </source>
</evidence>
<dbReference type="Pfam" id="PF00249">
    <property type="entry name" value="Myb_DNA-binding"/>
    <property type="match status" value="2"/>
</dbReference>
<dbReference type="InterPro" id="IPR001005">
    <property type="entry name" value="SANT/Myb"/>
</dbReference>
<evidence type="ECO:0000256" key="7">
    <source>
        <dbReference type="SAM" id="MobiDB-lite"/>
    </source>
</evidence>
<feature type="domain" description="Myb-like" evidence="8">
    <location>
        <begin position="37"/>
        <end position="86"/>
    </location>
</feature>
<feature type="region of interest" description="Disordered" evidence="7">
    <location>
        <begin position="1"/>
        <end position="25"/>
    </location>
</feature>
<dbReference type="Proteomes" id="UP001318860">
    <property type="component" value="Unassembled WGS sequence"/>
</dbReference>
<sequence>MGRSSTTESEDGLFSTDSPLSNDGDNFSGGSNGGIVLKKGPWTSAEDAILVDYVKKHGEGNWNAVQKHSGLSRCGKSCRLRWANHLRPNLKKGAFTSEEERLIIELHAKMGNKWARMAAHVSFYDLSFNHFMGLSAIIKNSIYFIVESELILRTVPWYLWEDSTTNFRGSDLGLPQTDYDSVQTFLLPGRTDNEIKNYWNTRIKRRQRAGLPLYPPDLCQHAQPENQQHLSSPGIYGDKGCHDIMQTNGYEIHDIMLDSFDILPYAPEFPGISGNVSKANGFGTPQFYSFAPQTIGVSKCAQEPDGTMSDYGRGAANVALPFDRARTDSYVNRMSQSFGLCFPHDPHHTKKLLPFDVNQDNHVMSNVIFSASKHFAGAQKLELPSLQYQETDLGLWDPAPESLDSMVQSPLSGPLASHCPSPGSSGLLEDLLYEAKALSKSENQSSDWATSSNFSHGDMADSSALKTCSKEFKGYLDPSSPSGNSMDSIFNVYTPTGTIGSSFEVEMPVCHVKSEVSNQSWILDAERGKSVNHLGSLRPDAILESCWVEQSGDAIELNNTCSTRGFNSCSWNNMPAAVCQMSDIP</sequence>
<dbReference type="PROSITE" id="PS50090">
    <property type="entry name" value="MYB_LIKE"/>
    <property type="match status" value="2"/>
</dbReference>
<feature type="domain" description="HTH myb-type" evidence="9">
    <location>
        <begin position="186"/>
        <end position="207"/>
    </location>
</feature>
<comment type="subcellular location">
    <subcellularLocation>
        <location evidence="1">Nucleus</location>
    </subcellularLocation>
</comment>
<dbReference type="EMBL" id="JABTTQ020000013">
    <property type="protein sequence ID" value="KAK6143265.1"/>
    <property type="molecule type" value="Genomic_DNA"/>
</dbReference>
<protein>
    <recommendedName>
        <fullName evidence="12">R2R3-MYB protein</fullName>
    </recommendedName>
</protein>
<feature type="domain" description="HTH myb-type" evidence="9">
    <location>
        <begin position="91"/>
        <end position="121"/>
    </location>
</feature>
<dbReference type="InterPro" id="IPR017930">
    <property type="entry name" value="Myb_dom"/>
</dbReference>
<dbReference type="PROSITE" id="PS51294">
    <property type="entry name" value="HTH_MYB"/>
    <property type="match status" value="3"/>
</dbReference>
<accession>A0ABR0WAV6</accession>
<keyword evidence="4" id="KW-0238">DNA-binding</keyword>
<dbReference type="SUPFAM" id="SSF46689">
    <property type="entry name" value="Homeodomain-like"/>
    <property type="match status" value="1"/>
</dbReference>
<name>A0ABR0WAV6_REHGL</name>
<feature type="domain" description="Myb-like" evidence="8">
    <location>
        <begin position="87"/>
        <end position="203"/>
    </location>
</feature>
<evidence type="ECO:0000259" key="9">
    <source>
        <dbReference type="PROSITE" id="PS51294"/>
    </source>
</evidence>
<evidence type="ECO:0008006" key="12">
    <source>
        <dbReference type="Google" id="ProtNLM"/>
    </source>
</evidence>
<organism evidence="10 11">
    <name type="scientific">Rehmannia glutinosa</name>
    <name type="common">Chinese foxglove</name>
    <dbReference type="NCBI Taxonomy" id="99300"/>
    <lineage>
        <taxon>Eukaryota</taxon>
        <taxon>Viridiplantae</taxon>
        <taxon>Streptophyta</taxon>
        <taxon>Embryophyta</taxon>
        <taxon>Tracheophyta</taxon>
        <taxon>Spermatophyta</taxon>
        <taxon>Magnoliopsida</taxon>
        <taxon>eudicotyledons</taxon>
        <taxon>Gunneridae</taxon>
        <taxon>Pentapetalae</taxon>
        <taxon>asterids</taxon>
        <taxon>lamiids</taxon>
        <taxon>Lamiales</taxon>
        <taxon>Orobanchaceae</taxon>
        <taxon>Rehmannieae</taxon>
        <taxon>Rehmannia</taxon>
    </lineage>
</organism>
<keyword evidence="3" id="KW-0805">Transcription regulation</keyword>
<evidence type="ECO:0000313" key="10">
    <source>
        <dbReference type="EMBL" id="KAK6143265.1"/>
    </source>
</evidence>
<dbReference type="Gene3D" id="1.10.10.60">
    <property type="entry name" value="Homeodomain-like"/>
    <property type="match status" value="2"/>
</dbReference>
<keyword evidence="2" id="KW-0677">Repeat</keyword>
<evidence type="ECO:0000256" key="6">
    <source>
        <dbReference type="ARBA" id="ARBA00023242"/>
    </source>
</evidence>